<evidence type="ECO:0000313" key="1">
    <source>
        <dbReference type="EMBL" id="AUJ33370.1"/>
    </source>
</evidence>
<dbReference type="RefSeq" id="WP_181387842.1">
    <property type="nucleotide sequence ID" value="NZ_CP018182.1"/>
</dbReference>
<proteinExistence type="predicted"/>
<reference evidence="1 2" key="1">
    <citation type="submission" date="2016-11" db="EMBL/GenBank/DDBJ databases">
        <title>Interaction between Lactobacillus species and yeast in water kefir.</title>
        <authorList>
            <person name="Behr J."/>
            <person name="Xu D."/>
            <person name="Vogel R.F."/>
        </authorList>
    </citation>
    <scope>NUCLEOTIDE SEQUENCE [LARGE SCALE GENOMIC DNA]</scope>
    <source>
        <strain evidence="1 2">TMW 1.1827</strain>
        <plasmid evidence="2">pl11827-2</plasmid>
    </source>
</reference>
<keyword evidence="1" id="KW-0614">Plasmid</keyword>
<dbReference type="EMBL" id="CP018182">
    <property type="protein sequence ID" value="AUJ33370.1"/>
    <property type="molecule type" value="Genomic_DNA"/>
</dbReference>
<sequence>MGNLSEEDVKNRYITPAIQHVGWNPTDYRMEYPYTDGRITVINNYTKQNSRKKIDYGRL</sequence>
<gene>
    <name evidence="1" type="ORF">BSQ50_12100</name>
</gene>
<accession>A0A3Q8CI23</accession>
<protein>
    <submittedName>
        <fullName evidence="1">Uncharacterized protein</fullName>
    </submittedName>
</protein>
<dbReference type="AlphaFoldDB" id="A0A3Q8CI23"/>
<name>A0A3Q8CI23_9LACO</name>
<dbReference type="Gene3D" id="3.90.1570.30">
    <property type="match status" value="1"/>
</dbReference>
<evidence type="ECO:0000313" key="2">
    <source>
        <dbReference type="Proteomes" id="UP000324497"/>
    </source>
</evidence>
<keyword evidence="2" id="KW-1185">Reference proteome</keyword>
<dbReference type="Proteomes" id="UP000324497">
    <property type="component" value="Plasmid pL11827-2"/>
</dbReference>
<geneLocation type="plasmid" evidence="2">
    <name>pl11827-2</name>
</geneLocation>
<dbReference type="KEGG" id="lng:BSQ50_12100"/>
<organism evidence="1 2">
    <name type="scientific">Liquorilactobacillus nagelii</name>
    <dbReference type="NCBI Taxonomy" id="82688"/>
    <lineage>
        <taxon>Bacteria</taxon>
        <taxon>Bacillati</taxon>
        <taxon>Bacillota</taxon>
        <taxon>Bacilli</taxon>
        <taxon>Lactobacillales</taxon>
        <taxon>Lactobacillaceae</taxon>
        <taxon>Liquorilactobacillus</taxon>
    </lineage>
</organism>